<proteinExistence type="predicted"/>
<dbReference type="EMBL" id="GBXM01030472">
    <property type="protein sequence ID" value="JAH78105.1"/>
    <property type="molecule type" value="Transcribed_RNA"/>
</dbReference>
<reference evidence="1" key="2">
    <citation type="journal article" date="2015" name="Fish Shellfish Immunol.">
        <title>Early steps in the European eel (Anguilla anguilla)-Vibrio vulnificus interaction in the gills: Role of the RtxA13 toxin.</title>
        <authorList>
            <person name="Callol A."/>
            <person name="Pajuelo D."/>
            <person name="Ebbesson L."/>
            <person name="Teles M."/>
            <person name="MacKenzie S."/>
            <person name="Amaro C."/>
        </authorList>
    </citation>
    <scope>NUCLEOTIDE SEQUENCE</scope>
</reference>
<dbReference type="AlphaFoldDB" id="A0A0E9VL06"/>
<reference evidence="1" key="1">
    <citation type="submission" date="2014-11" db="EMBL/GenBank/DDBJ databases">
        <authorList>
            <person name="Amaro Gonzalez C."/>
        </authorList>
    </citation>
    <scope>NUCLEOTIDE SEQUENCE</scope>
</reference>
<accession>A0A0E9VL06</accession>
<name>A0A0E9VL06_ANGAN</name>
<evidence type="ECO:0000313" key="1">
    <source>
        <dbReference type="EMBL" id="JAH78105.1"/>
    </source>
</evidence>
<sequence length="18" mass="2073">MSFPSAIKEIMVLINRHS</sequence>
<protein>
    <submittedName>
        <fullName evidence="1">Uncharacterized protein</fullName>
    </submittedName>
</protein>
<organism evidence="1">
    <name type="scientific">Anguilla anguilla</name>
    <name type="common">European freshwater eel</name>
    <name type="synonym">Muraena anguilla</name>
    <dbReference type="NCBI Taxonomy" id="7936"/>
    <lineage>
        <taxon>Eukaryota</taxon>
        <taxon>Metazoa</taxon>
        <taxon>Chordata</taxon>
        <taxon>Craniata</taxon>
        <taxon>Vertebrata</taxon>
        <taxon>Euteleostomi</taxon>
        <taxon>Actinopterygii</taxon>
        <taxon>Neopterygii</taxon>
        <taxon>Teleostei</taxon>
        <taxon>Anguilliformes</taxon>
        <taxon>Anguillidae</taxon>
        <taxon>Anguilla</taxon>
    </lineage>
</organism>